<dbReference type="InterPro" id="IPR011050">
    <property type="entry name" value="Pectin_lyase_fold/virulence"/>
</dbReference>
<dbReference type="Proteomes" id="UP000235777">
    <property type="component" value="Unassembled WGS sequence"/>
</dbReference>
<sequence>MRKERLPHEAWGRHAGSRVSRHGVLDKASNPRPKATTLAVLGYVAVIPALAHANCTTSGTTTICDSSSQWTTMIGTGPTTPSGSQVIVGTGAVVNLVNSSAIALSDNANIVVQSGALVQNASSNSTGTYGTGGNTIDFRNNSTLTVEEGATVQSTGSQTTAEAVNPEGAGNTIVNNGTIKGVKSAAIWFQNTLGTNTVINNATGVIQAPNSVMGASGNGAVVFSNLGKVIGNLVFAGGNDTLNMFTGSSVSGTIDGGGGSNLLTLDGTGSGTLPTTITKFQTLQKNDSGTWTITNSIGGMGVTSAEVQQGTLVLTGNNTGYTGSMLVDQAGTLRASAQSLPSAVTDNGLVQFQQDAAGSYTGLLSGSGAVEKDGAGTLTLAPTAAGGNTYTGGTVLKQGVLSVSADSALGGASGGVTFDGGTLQLGSAFDLASTRAISVTSNGGTIDTQGFQSTIDQTISGSGALDKTGSGTLTVNGAVVGTIAAEVQQGTLVFNGDGSQFTGSVTVDQPAVLQASARSLPPAVTDNGLVQFEQSVDGTYAGTIGGTGTVEKDGAGTLTLAPSAASGNTYTGGTVLKAGTLSVAADSALGGTSGGMTFDGGALQLGSSFDLASSRAVTITSNGGTIDTQGFQSTIAQAITGAGALTKAGTGTLVLDGVNTYSGGTSVAAGTLVVGDASNAGASVAGPATVATGAVLGGYGSVNGDVTNSGTIAVANALSTAAASANANVSVARASTIAVADAQSSVAAGTQGSFTINGQLTNAGLVQLGGGGQAGNTLNVNSYVGQNGTIALNTVLAGDNAASDKLVVNGGTATGSTTLKVTNVGGHGAPILSNGIEVVAAANGATTDTSAFTLAGGTVKAGAYAYYLAKGGVTAATSQNWYLRNTVPAANSASSANSDGSGGSVIAAAGTPALPAAGADPVALYRPEVALYAQIPSVMRQLDWMQIDEFHQRQGDQLLLGETGRLPASFGRVWGAHSVLSEGGDVSPQFEGSMGGVQIGQDVYADGTEGGHRNHYGFYLGMARATGEVSGSALGVQGVDVGHLSVNAYSLAGYWTHIGPGGWYTDTVVSGSSLMADTNSSDNVRSSTHGTAVTASIEGGLPLPIGHGLTMEPQAQLIYQHLSIGDLNDGASNVAFGSGNTVLARFGVRFSGTWEALGAAWQPYMGFNVLHAFANGDHQTYDSVTSIATPVNQTTARIDAGVVTKFSKHGSAYAAVNWGTNLDGEHVRTVGGNVGLRWSW</sequence>
<name>A0A2N7X6U8_9BURK</name>
<dbReference type="Pfam" id="PF03797">
    <property type="entry name" value="Autotransporter"/>
    <property type="match status" value="1"/>
</dbReference>
<evidence type="ECO:0000313" key="3">
    <source>
        <dbReference type="EMBL" id="PMS37354.1"/>
    </source>
</evidence>
<evidence type="ECO:0000313" key="4">
    <source>
        <dbReference type="Proteomes" id="UP000235777"/>
    </source>
</evidence>
<dbReference type="InterPro" id="IPR051551">
    <property type="entry name" value="Autotransporter_adhesion"/>
</dbReference>
<dbReference type="PANTHER" id="PTHR35037:SF3">
    <property type="entry name" value="C-TERMINAL REGION OF AIDA-LIKE PROTEIN"/>
    <property type="match status" value="1"/>
</dbReference>
<dbReference type="STRING" id="863227.GCA_000373005_01521"/>
<evidence type="ECO:0000259" key="2">
    <source>
        <dbReference type="PROSITE" id="PS51208"/>
    </source>
</evidence>
<dbReference type="InterPro" id="IPR036709">
    <property type="entry name" value="Autotransporte_beta_dom_sf"/>
</dbReference>
<dbReference type="NCBIfam" id="TIGR01414">
    <property type="entry name" value="autotrans_barl"/>
    <property type="match status" value="1"/>
</dbReference>
<dbReference type="EMBL" id="PNYC01000004">
    <property type="protein sequence ID" value="PMS37354.1"/>
    <property type="molecule type" value="Genomic_DNA"/>
</dbReference>
<dbReference type="CDD" id="cd01344">
    <property type="entry name" value="PL2_Passenger_AT"/>
    <property type="match status" value="1"/>
</dbReference>
<dbReference type="SUPFAM" id="SSF103515">
    <property type="entry name" value="Autotransporter"/>
    <property type="match status" value="1"/>
</dbReference>
<dbReference type="PROSITE" id="PS51208">
    <property type="entry name" value="AUTOTRANSPORTER"/>
    <property type="match status" value="1"/>
</dbReference>
<dbReference type="AlphaFoldDB" id="A0A2N7X6U8"/>
<dbReference type="SUPFAM" id="SSF51126">
    <property type="entry name" value="Pectin lyase-like"/>
    <property type="match status" value="3"/>
</dbReference>
<dbReference type="PANTHER" id="PTHR35037">
    <property type="entry name" value="C-TERMINAL REGION OF AIDA-LIKE PROTEIN"/>
    <property type="match status" value="1"/>
</dbReference>
<dbReference type="InterPro" id="IPR043990">
    <property type="entry name" value="AC_1"/>
</dbReference>
<dbReference type="NCBIfam" id="TIGR02601">
    <property type="entry name" value="autotrns_rpt"/>
    <property type="match status" value="3"/>
</dbReference>
<dbReference type="InterPro" id="IPR012332">
    <property type="entry name" value="Autotransporter_pectin_lyase_C"/>
</dbReference>
<proteinExistence type="predicted"/>
<reference evidence="3 4" key="1">
    <citation type="submission" date="2018-01" db="EMBL/GenBank/DDBJ databases">
        <title>Whole genome analyses suggest that Burkholderia sensu lato contains two further novel genera in the rhizoxinica-symbiotica group Mycetohabitans gen. nov., and Trinickia gen. nov.: implications for the evolution of diazotrophy and nodulation in the Burkholderiaceae.</title>
        <authorList>
            <person name="Estrada-de los Santos P."/>
            <person name="Palmer M."/>
            <person name="Chavez-Ramirez B."/>
            <person name="Beukes C."/>
            <person name="Steenkamp E.T."/>
            <person name="Hirsch A.M."/>
            <person name="Manyaka P."/>
            <person name="Maluk M."/>
            <person name="Lafos M."/>
            <person name="Crook M."/>
            <person name="Gross E."/>
            <person name="Simon M.F."/>
            <person name="Bueno dos Reis Junior F."/>
            <person name="Poole P.S."/>
            <person name="Venter S.N."/>
            <person name="James E.K."/>
        </authorList>
    </citation>
    <scope>NUCLEOTIDE SEQUENCE [LARGE SCALE GENOMIC DNA]</scope>
    <source>
        <strain evidence="3 4">JPY 581</strain>
    </source>
</reference>
<protein>
    <submittedName>
        <fullName evidence="3">Outer membrane autotransporter barrel domain-containing protein</fullName>
    </submittedName>
</protein>
<comment type="caution">
    <text evidence="3">The sequence shown here is derived from an EMBL/GenBank/DDBJ whole genome shotgun (WGS) entry which is preliminary data.</text>
</comment>
<dbReference type="GO" id="GO:0019867">
    <property type="term" value="C:outer membrane"/>
    <property type="evidence" value="ECO:0007669"/>
    <property type="project" value="InterPro"/>
</dbReference>
<keyword evidence="1" id="KW-0732">Signal</keyword>
<gene>
    <name evidence="3" type="ORF">C0Z20_08565</name>
</gene>
<dbReference type="InterPro" id="IPR006315">
    <property type="entry name" value="OM_autotransptr_brl_dom"/>
</dbReference>
<evidence type="ECO:0000256" key="1">
    <source>
        <dbReference type="ARBA" id="ARBA00022729"/>
    </source>
</evidence>
<dbReference type="SMART" id="SM00869">
    <property type="entry name" value="Autotransporter"/>
    <property type="match status" value="1"/>
</dbReference>
<organism evidence="3 4">
    <name type="scientific">Trinickia symbiotica</name>
    <dbReference type="NCBI Taxonomy" id="863227"/>
    <lineage>
        <taxon>Bacteria</taxon>
        <taxon>Pseudomonadati</taxon>
        <taxon>Pseudomonadota</taxon>
        <taxon>Betaproteobacteria</taxon>
        <taxon>Burkholderiales</taxon>
        <taxon>Burkholderiaceae</taxon>
        <taxon>Trinickia</taxon>
    </lineage>
</organism>
<dbReference type="Gene3D" id="2.40.128.130">
    <property type="entry name" value="Autotransporter beta-domain"/>
    <property type="match status" value="1"/>
</dbReference>
<dbReference type="Gene3D" id="2.160.20.20">
    <property type="match status" value="2"/>
</dbReference>
<keyword evidence="4" id="KW-1185">Reference proteome</keyword>
<dbReference type="InterPro" id="IPR013425">
    <property type="entry name" value="Autotrns_rpt"/>
</dbReference>
<feature type="domain" description="Autotransporter" evidence="2">
    <location>
        <begin position="962"/>
        <end position="1240"/>
    </location>
</feature>
<dbReference type="Pfam" id="PF12951">
    <property type="entry name" value="PATR"/>
    <property type="match status" value="4"/>
</dbReference>
<dbReference type="Pfam" id="PF18883">
    <property type="entry name" value="AC_1"/>
    <property type="match status" value="1"/>
</dbReference>
<accession>A0A2N7X6U8</accession>
<dbReference type="OrthoDB" id="8613300at2"/>
<dbReference type="InterPro" id="IPR005546">
    <property type="entry name" value="Autotransporte_beta"/>
</dbReference>